<evidence type="ECO:0000256" key="1">
    <source>
        <dbReference type="SAM" id="MobiDB-lite"/>
    </source>
</evidence>
<feature type="compositionally biased region" description="Polar residues" evidence="1">
    <location>
        <begin position="22"/>
        <end position="34"/>
    </location>
</feature>
<gene>
    <name evidence="2" type="ORF">ACFFX0_32640</name>
</gene>
<dbReference type="EMBL" id="JBHMFI010000023">
    <property type="protein sequence ID" value="MFB9075659.1"/>
    <property type="molecule type" value="Genomic_DNA"/>
</dbReference>
<reference evidence="2 3" key="1">
    <citation type="submission" date="2024-09" db="EMBL/GenBank/DDBJ databases">
        <authorList>
            <person name="Sun Q."/>
            <person name="Mori K."/>
        </authorList>
    </citation>
    <scope>NUCLEOTIDE SEQUENCE [LARGE SCALE GENOMIC DNA]</scope>
    <source>
        <strain evidence="2 3">CCM 7609</strain>
    </source>
</reference>
<feature type="region of interest" description="Disordered" evidence="1">
    <location>
        <begin position="1"/>
        <end position="55"/>
    </location>
</feature>
<keyword evidence="3" id="KW-1185">Reference proteome</keyword>
<proteinExistence type="predicted"/>
<organism evidence="2 3">
    <name type="scientific">Citricoccus parietis</name>
    <dbReference type="NCBI Taxonomy" id="592307"/>
    <lineage>
        <taxon>Bacteria</taxon>
        <taxon>Bacillati</taxon>
        <taxon>Actinomycetota</taxon>
        <taxon>Actinomycetes</taxon>
        <taxon>Micrococcales</taxon>
        <taxon>Micrococcaceae</taxon>
        <taxon>Citricoccus</taxon>
    </lineage>
</organism>
<evidence type="ECO:0000313" key="3">
    <source>
        <dbReference type="Proteomes" id="UP001589575"/>
    </source>
</evidence>
<protein>
    <submittedName>
        <fullName evidence="2">Uncharacterized protein</fullName>
    </submittedName>
</protein>
<dbReference type="Proteomes" id="UP001589575">
    <property type="component" value="Unassembled WGS sequence"/>
</dbReference>
<feature type="compositionally biased region" description="Polar residues" evidence="1">
    <location>
        <begin position="43"/>
        <end position="55"/>
    </location>
</feature>
<comment type="caution">
    <text evidence="2">The sequence shown here is derived from an EMBL/GenBank/DDBJ whole genome shotgun (WGS) entry which is preliminary data.</text>
</comment>
<evidence type="ECO:0000313" key="2">
    <source>
        <dbReference type="EMBL" id="MFB9075659.1"/>
    </source>
</evidence>
<name>A0ABV5G9M3_9MICC</name>
<accession>A0ABV5G9M3</accession>
<sequence>MRQCLKGRSTPLSPGPGATMSLKKSPQLVATMSDPSLRGSASWPLTRTTPLSTTG</sequence>